<name>A0ABR0FNR1_9PEZI</name>
<reference evidence="1 2" key="1">
    <citation type="journal article" date="2023" name="bioRxiv">
        <title>High-quality genome assemblies of four members of thePodospora anserinaspecies complex.</title>
        <authorList>
            <person name="Ament-Velasquez S.L."/>
            <person name="Vogan A.A."/>
            <person name="Wallerman O."/>
            <person name="Hartmann F."/>
            <person name="Gautier V."/>
            <person name="Silar P."/>
            <person name="Giraud T."/>
            <person name="Johannesson H."/>
        </authorList>
    </citation>
    <scope>NUCLEOTIDE SEQUENCE [LARGE SCALE GENOMIC DNA]</scope>
    <source>
        <strain evidence="1 2">CBS 112042</strain>
    </source>
</reference>
<organism evidence="1 2">
    <name type="scientific">Podospora bellae-mahoneyi</name>
    <dbReference type="NCBI Taxonomy" id="2093777"/>
    <lineage>
        <taxon>Eukaryota</taxon>
        <taxon>Fungi</taxon>
        <taxon>Dikarya</taxon>
        <taxon>Ascomycota</taxon>
        <taxon>Pezizomycotina</taxon>
        <taxon>Sordariomycetes</taxon>
        <taxon>Sordariomycetidae</taxon>
        <taxon>Sordariales</taxon>
        <taxon>Podosporaceae</taxon>
        <taxon>Podospora</taxon>
    </lineage>
</organism>
<protein>
    <submittedName>
        <fullName evidence="1">Uncharacterized protein</fullName>
    </submittedName>
</protein>
<dbReference type="RefSeq" id="XP_062734064.1">
    <property type="nucleotide sequence ID" value="XM_062878261.1"/>
</dbReference>
<dbReference type="Gene3D" id="3.40.50.720">
    <property type="entry name" value="NAD(P)-binding Rossmann-like Domain"/>
    <property type="match status" value="1"/>
</dbReference>
<comment type="caution">
    <text evidence="1">The sequence shown here is derived from an EMBL/GenBank/DDBJ whole genome shotgun (WGS) entry which is preliminary data.</text>
</comment>
<sequence length="350" mass="37424">MTTLPITPSLIPRLTGRTALITGGSSEITLSTALLLAEKGCSKVIILDPEHNDSLLTPDPGIPSCLAFLRVDVRNWKELKAAVKGCGKVDYAFYVPGPERILFEVGGEGDDDREGENGVGMDWAREVRTVGDFVKVCWAVMARSGVGRLGDEKGKGGSVVICVPGGAGGYMSCHVLPPVGMPGEGVMDGCAGSAILGMIRSLRTVAIQDGVAINGVAVGPTFPSTSDAMPPTTPLPPLTPGVQLEKLPVKTADEIALALVFSATATQKRKVEVYGKEKDSDLFAGKKEDRKWNGRVIFTTGTSPMAYTEVEEGLADLRGWWLGKENVRMVRMQQVIGDFRPFEVDHKREP</sequence>
<dbReference type="Proteomes" id="UP001322138">
    <property type="component" value="Unassembled WGS sequence"/>
</dbReference>
<dbReference type="EMBL" id="JAFFGZ010000005">
    <property type="protein sequence ID" value="KAK4645088.1"/>
    <property type="molecule type" value="Genomic_DNA"/>
</dbReference>
<evidence type="ECO:0000313" key="1">
    <source>
        <dbReference type="EMBL" id="KAK4645088.1"/>
    </source>
</evidence>
<dbReference type="GeneID" id="87897743"/>
<accession>A0ABR0FNR1</accession>
<keyword evidence="2" id="KW-1185">Reference proteome</keyword>
<dbReference type="SUPFAM" id="SSF51735">
    <property type="entry name" value="NAD(P)-binding Rossmann-fold domains"/>
    <property type="match status" value="1"/>
</dbReference>
<dbReference type="InterPro" id="IPR036291">
    <property type="entry name" value="NAD(P)-bd_dom_sf"/>
</dbReference>
<gene>
    <name evidence="1" type="ORF">QC761_311345</name>
</gene>
<evidence type="ECO:0000313" key="2">
    <source>
        <dbReference type="Proteomes" id="UP001322138"/>
    </source>
</evidence>
<proteinExistence type="predicted"/>